<dbReference type="OrthoDB" id="8904098at2759"/>
<comment type="subcellular location">
    <subcellularLocation>
        <location evidence="1">Cell membrane</location>
        <topology evidence="1">Multi-pass membrane protein</topology>
    </subcellularLocation>
</comment>
<dbReference type="Gene3D" id="1.20.1250.20">
    <property type="entry name" value="MFS general substrate transporter like domains"/>
    <property type="match status" value="2"/>
</dbReference>
<dbReference type="eggNOG" id="KOG1237">
    <property type="taxonomic scope" value="Eukaryota"/>
</dbReference>
<sequence length="449" mass="47631">MRGAHPLGLVVLGATEMWERFGYYAARALLALYVTKVLRDPTFDVERVLGLRTVGKTDAVGMMERTRAAEATSAKTYGAFACLAYLTPVFGGIVADAVLGAHRSAVVGAVVMALGYGAMASEWAFLIGLALVCVGNGAFKPSISTQLSALYAKDDPKRDAGFSIFYCCINVGAFFSPLIAGTVRVYFGYGAAFASAAVGMWCALAIYALNRRHVVDAMIPASANDNDEDLNDMARLIRENSNAMFAVAIVCVAGIGFSMVYEQSGSTLMLFSDEHVDLHGMPTEFVAALNPLLVLSLTPAVTALWDWQARRGAEPHQMSKIAIGCALLSSSFAVLMFGALPIDSHASPTRVSVFWIVLNQIFLTAGELFTFPVALSYISKIAPDGLLSAIIGLWFGSYFFGNYFSGVLGSTYPSFDSPSGFFAALALIAGAVALVLGLARAPLAARCPT</sequence>
<gene>
    <name evidence="8" type="ORF">OSTLU_50811</name>
</gene>
<dbReference type="GO" id="GO:1904680">
    <property type="term" value="F:peptide transmembrane transporter activity"/>
    <property type="evidence" value="ECO:0007669"/>
    <property type="project" value="InterPro"/>
</dbReference>
<dbReference type="Pfam" id="PF00854">
    <property type="entry name" value="PTR2"/>
    <property type="match status" value="2"/>
</dbReference>
<evidence type="ECO:0000256" key="6">
    <source>
        <dbReference type="ARBA" id="ARBA00023136"/>
    </source>
</evidence>
<feature type="transmembrane region" description="Helical" evidence="7">
    <location>
        <begin position="385"/>
        <end position="401"/>
    </location>
</feature>
<organism evidence="8 9">
    <name type="scientific">Ostreococcus lucimarinus (strain CCE9901)</name>
    <dbReference type="NCBI Taxonomy" id="436017"/>
    <lineage>
        <taxon>Eukaryota</taxon>
        <taxon>Viridiplantae</taxon>
        <taxon>Chlorophyta</taxon>
        <taxon>Mamiellophyceae</taxon>
        <taxon>Mamiellales</taxon>
        <taxon>Bathycoccaceae</taxon>
        <taxon>Ostreococcus</taxon>
    </lineage>
</organism>
<evidence type="ECO:0000313" key="8">
    <source>
        <dbReference type="EMBL" id="ABO98766.1"/>
    </source>
</evidence>
<dbReference type="GO" id="GO:0015833">
    <property type="term" value="P:peptide transport"/>
    <property type="evidence" value="ECO:0007669"/>
    <property type="project" value="InterPro"/>
</dbReference>
<dbReference type="EMBL" id="CP000591">
    <property type="protein sequence ID" value="ABO98766.1"/>
    <property type="molecule type" value="Genomic_DNA"/>
</dbReference>
<feature type="transmembrane region" description="Helical" evidence="7">
    <location>
        <begin position="186"/>
        <end position="209"/>
    </location>
</feature>
<evidence type="ECO:0000256" key="1">
    <source>
        <dbReference type="ARBA" id="ARBA00004651"/>
    </source>
</evidence>
<feature type="transmembrane region" description="Helical" evidence="7">
    <location>
        <begin position="113"/>
        <end position="139"/>
    </location>
</feature>
<dbReference type="GO" id="GO:0005886">
    <property type="term" value="C:plasma membrane"/>
    <property type="evidence" value="ECO:0007669"/>
    <property type="project" value="UniProtKB-SubCell"/>
</dbReference>
<reference evidence="8 9" key="1">
    <citation type="journal article" date="2007" name="Proc. Natl. Acad. Sci. U.S.A.">
        <title>The tiny eukaryote Ostreococcus provides genomic insights into the paradox of plankton speciation.</title>
        <authorList>
            <person name="Palenik B."/>
            <person name="Grimwood J."/>
            <person name="Aerts A."/>
            <person name="Rouze P."/>
            <person name="Salamov A."/>
            <person name="Putnam N."/>
            <person name="Dupont C."/>
            <person name="Jorgensen R."/>
            <person name="Derelle E."/>
            <person name="Rombauts S."/>
            <person name="Zhou K."/>
            <person name="Otillar R."/>
            <person name="Merchant S.S."/>
            <person name="Podell S."/>
            <person name="Gaasterland T."/>
            <person name="Napoli C."/>
            <person name="Gendler K."/>
            <person name="Manuell A."/>
            <person name="Tai V."/>
            <person name="Vallon O."/>
            <person name="Piganeau G."/>
            <person name="Jancek S."/>
            <person name="Heijde M."/>
            <person name="Jabbari K."/>
            <person name="Bowler C."/>
            <person name="Lohr M."/>
            <person name="Robbens S."/>
            <person name="Werner G."/>
            <person name="Dubchak I."/>
            <person name="Pazour G.J."/>
            <person name="Ren Q."/>
            <person name="Paulsen I."/>
            <person name="Delwiche C."/>
            <person name="Schmutz J."/>
            <person name="Rokhsar D."/>
            <person name="Van de Peer Y."/>
            <person name="Moreau H."/>
            <person name="Grigoriev I.V."/>
        </authorList>
    </citation>
    <scope>NUCLEOTIDE SEQUENCE [LARGE SCALE GENOMIC DNA]</scope>
    <source>
        <strain evidence="8 9">CCE9901</strain>
    </source>
</reference>
<dbReference type="RefSeq" id="XP_001420473.1">
    <property type="nucleotide sequence ID" value="XM_001420436.1"/>
</dbReference>
<dbReference type="InterPro" id="IPR050171">
    <property type="entry name" value="MFS_Transporters"/>
</dbReference>
<dbReference type="AlphaFoldDB" id="A4S4P7"/>
<evidence type="ECO:0000256" key="2">
    <source>
        <dbReference type="ARBA" id="ARBA00022448"/>
    </source>
</evidence>
<evidence type="ECO:0000256" key="4">
    <source>
        <dbReference type="ARBA" id="ARBA00022692"/>
    </source>
</evidence>
<keyword evidence="3" id="KW-1003">Cell membrane</keyword>
<dbReference type="InterPro" id="IPR000109">
    <property type="entry name" value="POT_fam"/>
</dbReference>
<dbReference type="KEGG" id="olu:OSTLU_50811"/>
<feature type="transmembrane region" description="Helical" evidence="7">
    <location>
        <begin position="160"/>
        <end position="180"/>
    </location>
</feature>
<dbReference type="PANTHER" id="PTHR23517:SF15">
    <property type="entry name" value="PROTON-DEPENDENT OLIGOPEPTIDE FAMILY TRANSPORT PROTEIN"/>
    <property type="match status" value="1"/>
</dbReference>
<feature type="transmembrane region" description="Helical" evidence="7">
    <location>
        <begin position="77"/>
        <end position="101"/>
    </location>
</feature>
<feature type="transmembrane region" description="Helical" evidence="7">
    <location>
        <begin position="285"/>
        <end position="309"/>
    </location>
</feature>
<dbReference type="Gramene" id="ABO98766">
    <property type="protein sequence ID" value="ABO98766"/>
    <property type="gene ID" value="OSTLU_50811"/>
</dbReference>
<keyword evidence="5 7" id="KW-1133">Transmembrane helix</keyword>
<feature type="transmembrane region" description="Helical" evidence="7">
    <location>
        <begin position="421"/>
        <end position="439"/>
    </location>
</feature>
<dbReference type="HOGENOM" id="CLU_004790_0_2_1"/>
<feature type="transmembrane region" description="Helical" evidence="7">
    <location>
        <begin position="354"/>
        <end position="378"/>
    </location>
</feature>
<dbReference type="GeneID" id="5004597"/>
<keyword evidence="6 7" id="KW-0472">Membrane</keyword>
<evidence type="ECO:0000313" key="9">
    <source>
        <dbReference type="Proteomes" id="UP000001568"/>
    </source>
</evidence>
<keyword evidence="2" id="KW-0813">Transport</keyword>
<feature type="transmembrane region" description="Helical" evidence="7">
    <location>
        <begin position="243"/>
        <end position="261"/>
    </location>
</feature>
<proteinExistence type="predicted"/>
<dbReference type="OMA" id="LWDWQAR"/>
<dbReference type="PANTHER" id="PTHR23517">
    <property type="entry name" value="RESISTANCE PROTEIN MDTM, PUTATIVE-RELATED-RELATED"/>
    <property type="match status" value="1"/>
</dbReference>
<protein>
    <submittedName>
        <fullName evidence="8">POT family transporter: dipeptide/tripeptide:proton</fullName>
    </submittedName>
</protein>
<dbReference type="NCBIfam" id="TIGR00924">
    <property type="entry name" value="yjdL_sub1_fam"/>
    <property type="match status" value="1"/>
</dbReference>
<evidence type="ECO:0000256" key="5">
    <source>
        <dbReference type="ARBA" id="ARBA00022989"/>
    </source>
</evidence>
<evidence type="ECO:0000256" key="7">
    <source>
        <dbReference type="SAM" id="Phobius"/>
    </source>
</evidence>
<name>A4S4P7_OSTLU</name>
<keyword evidence="9" id="KW-1185">Reference proteome</keyword>
<dbReference type="CDD" id="cd17346">
    <property type="entry name" value="MFS_DtpA_like"/>
    <property type="match status" value="1"/>
</dbReference>
<evidence type="ECO:0000256" key="3">
    <source>
        <dbReference type="ARBA" id="ARBA00022475"/>
    </source>
</evidence>
<feature type="transmembrane region" description="Helical" evidence="7">
    <location>
        <begin position="321"/>
        <end position="342"/>
    </location>
</feature>
<dbReference type="InterPro" id="IPR005279">
    <property type="entry name" value="Dipep/tripep_permease"/>
</dbReference>
<dbReference type="InterPro" id="IPR036259">
    <property type="entry name" value="MFS_trans_sf"/>
</dbReference>
<dbReference type="Proteomes" id="UP000001568">
    <property type="component" value="Chromosome 11"/>
</dbReference>
<accession>A4S4P7</accession>
<keyword evidence="4 7" id="KW-0812">Transmembrane</keyword>
<dbReference type="SUPFAM" id="SSF103473">
    <property type="entry name" value="MFS general substrate transporter"/>
    <property type="match status" value="1"/>
</dbReference>